<evidence type="ECO:0000256" key="8">
    <source>
        <dbReference type="SAM" id="Phobius"/>
    </source>
</evidence>
<accession>A0A6G8QBX3</accession>
<dbReference type="EMBL" id="CP045119">
    <property type="protein sequence ID" value="QIN83995.1"/>
    <property type="molecule type" value="Genomic_DNA"/>
</dbReference>
<feature type="transmembrane region" description="Helical" evidence="8">
    <location>
        <begin position="66"/>
        <end position="89"/>
    </location>
</feature>
<dbReference type="PANTHER" id="PTHR45724:SF13">
    <property type="entry name" value="AQUAPORIN NIP1-1-RELATED"/>
    <property type="match status" value="1"/>
</dbReference>
<evidence type="ECO:0000256" key="5">
    <source>
        <dbReference type="ARBA" id="ARBA00023136"/>
    </source>
</evidence>
<dbReference type="PROSITE" id="PS00221">
    <property type="entry name" value="MIP"/>
    <property type="match status" value="1"/>
</dbReference>
<keyword evidence="2 6" id="KW-0813">Transport</keyword>
<dbReference type="Pfam" id="PF00230">
    <property type="entry name" value="MIP"/>
    <property type="match status" value="1"/>
</dbReference>
<name>A0A6G8QBX3_9ACTN</name>
<evidence type="ECO:0000313" key="10">
    <source>
        <dbReference type="Proteomes" id="UP000501452"/>
    </source>
</evidence>
<evidence type="ECO:0000256" key="7">
    <source>
        <dbReference type="SAM" id="MobiDB-lite"/>
    </source>
</evidence>
<feature type="transmembrane region" description="Helical" evidence="8">
    <location>
        <begin position="110"/>
        <end position="132"/>
    </location>
</feature>
<dbReference type="NCBIfam" id="TIGR00861">
    <property type="entry name" value="MIP"/>
    <property type="match status" value="1"/>
</dbReference>
<evidence type="ECO:0000313" key="9">
    <source>
        <dbReference type="EMBL" id="QIN83995.1"/>
    </source>
</evidence>
<dbReference type="SUPFAM" id="SSF81338">
    <property type="entry name" value="Aquaporin-like"/>
    <property type="match status" value="1"/>
</dbReference>
<feature type="region of interest" description="Disordered" evidence="7">
    <location>
        <begin position="1"/>
        <end position="28"/>
    </location>
</feature>
<evidence type="ECO:0000256" key="6">
    <source>
        <dbReference type="RuleBase" id="RU000477"/>
    </source>
</evidence>
<dbReference type="InterPro" id="IPR023271">
    <property type="entry name" value="Aquaporin-like"/>
</dbReference>
<feature type="transmembrane region" description="Helical" evidence="8">
    <location>
        <begin position="152"/>
        <end position="173"/>
    </location>
</feature>
<dbReference type="PRINTS" id="PR00783">
    <property type="entry name" value="MINTRINSICP"/>
</dbReference>
<proteinExistence type="inferred from homology"/>
<sequence length="260" mass="26248">MPRVRDAGGPRRFAHNPDAPGGPAPGLAGRQGVPDELRRLAAEFVGTFLLVFAGPGAVIIDEVSGGGVGSLGIGLSFGLAVMAAIYAIGHLSGAHINPAVTVAFALTRHFPWSLVPAYVVSQLLGACAASAAHLVLFGDVANLGATVPSGSAWQAALLELLLTLFLMFVVSAVATDVRAVGQAAAIAIGGYVALAATFAGPIAGASMNPARSFGPALVGGTWTSHWAYWLGPVAGAALGALIYHHVRAARPPEPGRVQRG</sequence>
<comment type="similarity">
    <text evidence="6">Belongs to the MIP/aquaporin (TC 1.A.8) family.</text>
</comment>
<reference evidence="9 10" key="1">
    <citation type="submission" date="2019-10" db="EMBL/GenBank/DDBJ databases">
        <title>Rubrobacter sp nov SCSIO 52090 isolated from a deep-sea sediment in the South China Sea.</title>
        <authorList>
            <person name="Chen R.W."/>
        </authorList>
    </citation>
    <scope>NUCLEOTIDE SEQUENCE [LARGE SCALE GENOMIC DNA]</scope>
    <source>
        <strain evidence="9 10">SCSIO 52909</strain>
    </source>
</reference>
<evidence type="ECO:0000256" key="3">
    <source>
        <dbReference type="ARBA" id="ARBA00022692"/>
    </source>
</evidence>
<keyword evidence="3 6" id="KW-0812">Transmembrane</keyword>
<comment type="subcellular location">
    <subcellularLocation>
        <location evidence="1">Membrane</location>
        <topology evidence="1">Multi-pass membrane protein</topology>
    </subcellularLocation>
</comment>
<feature type="transmembrane region" description="Helical" evidence="8">
    <location>
        <begin position="185"/>
        <end position="206"/>
    </location>
</feature>
<organism evidence="9 10">
    <name type="scientific">Rubrobacter tropicus</name>
    <dbReference type="NCBI Taxonomy" id="2653851"/>
    <lineage>
        <taxon>Bacteria</taxon>
        <taxon>Bacillati</taxon>
        <taxon>Actinomycetota</taxon>
        <taxon>Rubrobacteria</taxon>
        <taxon>Rubrobacterales</taxon>
        <taxon>Rubrobacteraceae</taxon>
        <taxon>Rubrobacter</taxon>
    </lineage>
</organism>
<dbReference type="InterPro" id="IPR000425">
    <property type="entry name" value="MIP"/>
</dbReference>
<protein>
    <submittedName>
        <fullName evidence="9">MIP family channel protein</fullName>
    </submittedName>
</protein>
<dbReference type="GO" id="GO:0015267">
    <property type="term" value="F:channel activity"/>
    <property type="evidence" value="ECO:0007669"/>
    <property type="project" value="InterPro"/>
</dbReference>
<evidence type="ECO:0000256" key="2">
    <source>
        <dbReference type="ARBA" id="ARBA00022448"/>
    </source>
</evidence>
<keyword evidence="5 8" id="KW-0472">Membrane</keyword>
<keyword evidence="10" id="KW-1185">Reference proteome</keyword>
<evidence type="ECO:0000256" key="4">
    <source>
        <dbReference type="ARBA" id="ARBA00022989"/>
    </source>
</evidence>
<evidence type="ECO:0000256" key="1">
    <source>
        <dbReference type="ARBA" id="ARBA00004141"/>
    </source>
</evidence>
<feature type="compositionally biased region" description="Low complexity" evidence="7">
    <location>
        <begin position="16"/>
        <end position="28"/>
    </location>
</feature>
<dbReference type="PANTHER" id="PTHR45724">
    <property type="entry name" value="AQUAPORIN NIP2-1"/>
    <property type="match status" value="1"/>
</dbReference>
<dbReference type="KEGG" id="rub:GBA63_16090"/>
<feature type="transmembrane region" description="Helical" evidence="8">
    <location>
        <begin position="40"/>
        <end position="60"/>
    </location>
</feature>
<keyword evidence="4 8" id="KW-1133">Transmembrane helix</keyword>
<dbReference type="Proteomes" id="UP000501452">
    <property type="component" value="Chromosome"/>
</dbReference>
<dbReference type="InterPro" id="IPR034294">
    <property type="entry name" value="Aquaporin_transptr"/>
</dbReference>
<feature type="transmembrane region" description="Helical" evidence="8">
    <location>
        <begin position="226"/>
        <end position="246"/>
    </location>
</feature>
<dbReference type="GO" id="GO:0016020">
    <property type="term" value="C:membrane"/>
    <property type="evidence" value="ECO:0007669"/>
    <property type="project" value="UniProtKB-SubCell"/>
</dbReference>
<dbReference type="InterPro" id="IPR022357">
    <property type="entry name" value="MIP_CS"/>
</dbReference>
<dbReference type="Gene3D" id="1.20.1080.10">
    <property type="entry name" value="Glycerol uptake facilitator protein"/>
    <property type="match status" value="1"/>
</dbReference>
<dbReference type="AlphaFoldDB" id="A0A6G8QBX3"/>
<gene>
    <name evidence="9" type="ORF">GBA63_16090</name>
</gene>